<protein>
    <submittedName>
        <fullName evidence="2">Uncharacterized protein</fullName>
    </submittedName>
</protein>
<reference evidence="3" key="1">
    <citation type="journal article" date="2011" name="Proc. Natl. Acad. Sci. U.S.A.">
        <title>Obligate biotrophy features unraveled by the genomic analysis of rust fungi.</title>
        <authorList>
            <person name="Duplessis S."/>
            <person name="Cuomo C.A."/>
            <person name="Lin Y.-C."/>
            <person name="Aerts A."/>
            <person name="Tisserant E."/>
            <person name="Veneault-Fourrey C."/>
            <person name="Joly D.L."/>
            <person name="Hacquard S."/>
            <person name="Amselem J."/>
            <person name="Cantarel B.L."/>
            <person name="Chiu R."/>
            <person name="Coutinho P.M."/>
            <person name="Feau N."/>
            <person name="Field M."/>
            <person name="Frey P."/>
            <person name="Gelhaye E."/>
            <person name="Goldberg J."/>
            <person name="Grabherr M.G."/>
            <person name="Kodira C.D."/>
            <person name="Kohler A."/>
            <person name="Kuees U."/>
            <person name="Lindquist E.A."/>
            <person name="Lucas S.M."/>
            <person name="Mago R."/>
            <person name="Mauceli E."/>
            <person name="Morin E."/>
            <person name="Murat C."/>
            <person name="Pangilinan J.L."/>
            <person name="Park R."/>
            <person name="Pearson M."/>
            <person name="Quesneville H."/>
            <person name="Rouhier N."/>
            <person name="Sakthikumar S."/>
            <person name="Salamov A.A."/>
            <person name="Schmutz J."/>
            <person name="Selles B."/>
            <person name="Shapiro H."/>
            <person name="Tanguay P."/>
            <person name="Tuskan G.A."/>
            <person name="Henrissat B."/>
            <person name="Van de Peer Y."/>
            <person name="Rouze P."/>
            <person name="Ellis J.G."/>
            <person name="Dodds P.N."/>
            <person name="Schein J.E."/>
            <person name="Zhong S."/>
            <person name="Hamelin R.C."/>
            <person name="Grigoriev I.V."/>
            <person name="Szabo L.J."/>
            <person name="Martin F."/>
        </authorList>
    </citation>
    <scope>NUCLEOTIDE SEQUENCE [LARGE SCALE GENOMIC DNA]</scope>
    <source>
        <strain evidence="3">98AG31 / pathotype 3-4-7</strain>
    </source>
</reference>
<evidence type="ECO:0000313" key="3">
    <source>
        <dbReference type="Proteomes" id="UP000001072"/>
    </source>
</evidence>
<evidence type="ECO:0000256" key="1">
    <source>
        <dbReference type="SAM" id="MobiDB-lite"/>
    </source>
</evidence>
<proteinExistence type="predicted"/>
<feature type="compositionally biased region" description="Basic and acidic residues" evidence="1">
    <location>
        <begin position="306"/>
        <end position="346"/>
    </location>
</feature>
<feature type="region of interest" description="Disordered" evidence="1">
    <location>
        <begin position="1"/>
        <end position="172"/>
    </location>
</feature>
<feature type="compositionally biased region" description="Low complexity" evidence="1">
    <location>
        <begin position="13"/>
        <end position="22"/>
    </location>
</feature>
<gene>
    <name evidence="2" type="ORF">MELLADRAFT_104863</name>
</gene>
<keyword evidence="3" id="KW-1185">Reference proteome</keyword>
<dbReference type="AlphaFoldDB" id="F4RG04"/>
<feature type="compositionally biased region" description="Basic and acidic residues" evidence="1">
    <location>
        <begin position="134"/>
        <end position="150"/>
    </location>
</feature>
<dbReference type="KEGG" id="mlr:MELLADRAFT_104863"/>
<organism evidence="3">
    <name type="scientific">Melampsora larici-populina (strain 98AG31 / pathotype 3-4-7)</name>
    <name type="common">Poplar leaf rust fungus</name>
    <dbReference type="NCBI Taxonomy" id="747676"/>
    <lineage>
        <taxon>Eukaryota</taxon>
        <taxon>Fungi</taxon>
        <taxon>Dikarya</taxon>
        <taxon>Basidiomycota</taxon>
        <taxon>Pucciniomycotina</taxon>
        <taxon>Pucciniomycetes</taxon>
        <taxon>Pucciniales</taxon>
        <taxon>Melampsoraceae</taxon>
        <taxon>Melampsora</taxon>
    </lineage>
</organism>
<feature type="compositionally biased region" description="Polar residues" evidence="1">
    <location>
        <begin position="37"/>
        <end position="67"/>
    </location>
</feature>
<feature type="compositionally biased region" description="Basic and acidic residues" evidence="1">
    <location>
        <begin position="209"/>
        <end position="220"/>
    </location>
</feature>
<dbReference type="RefSeq" id="XP_007408051.1">
    <property type="nucleotide sequence ID" value="XM_007407989.1"/>
</dbReference>
<dbReference type="Proteomes" id="UP000001072">
    <property type="component" value="Unassembled WGS sequence"/>
</dbReference>
<name>F4RG04_MELLP</name>
<feature type="compositionally biased region" description="Low complexity" evidence="1">
    <location>
        <begin position="68"/>
        <end position="81"/>
    </location>
</feature>
<dbReference type="EMBL" id="GL883100">
    <property type="protein sequence ID" value="EGG08465.1"/>
    <property type="molecule type" value="Genomic_DNA"/>
</dbReference>
<dbReference type="InParanoid" id="F4RG04"/>
<feature type="compositionally biased region" description="Basic and acidic residues" evidence="1">
    <location>
        <begin position="270"/>
        <end position="289"/>
    </location>
</feature>
<evidence type="ECO:0000313" key="2">
    <source>
        <dbReference type="EMBL" id="EGG08465.1"/>
    </source>
</evidence>
<dbReference type="GeneID" id="18922417"/>
<dbReference type="HOGENOM" id="CLU_641046_0_0_1"/>
<dbReference type="VEuPathDB" id="FungiDB:MELLADRAFT_104863"/>
<accession>F4RG04</accession>
<feature type="region of interest" description="Disordered" evidence="1">
    <location>
        <begin position="247"/>
        <end position="346"/>
    </location>
</feature>
<feature type="compositionally biased region" description="Low complexity" evidence="1">
    <location>
        <begin position="294"/>
        <end position="305"/>
    </location>
</feature>
<feature type="region of interest" description="Disordered" evidence="1">
    <location>
        <begin position="197"/>
        <end position="220"/>
    </location>
</feature>
<feature type="region of interest" description="Disordered" evidence="1">
    <location>
        <begin position="392"/>
        <end position="428"/>
    </location>
</feature>
<feature type="compositionally biased region" description="Basic and acidic residues" evidence="1">
    <location>
        <begin position="93"/>
        <end position="112"/>
    </location>
</feature>
<sequence>MASFNEEMESTKNKITAAGTKIKITKKPKQPQKTGTRSQAKNAETNDSDGQQKGTQGTAETQEKTQGTSTSITAEASTSNANVNQGEEEEEARDDKELGSSATKRKEEREGSTSEDDGVERDPTDPQQPQRGGGNRERNEEVYQSHKKNEAGVGYTATKKNGERQRLNQLQTQKKNTLWEKIKYTYNQSKQRVVQSNIPLTHSIKRGKKKDESEQSRKSKWMRRTENEYYFGDAQRADEMLRAFNAVYGGDHPTQDDRDRVTNNPMNVAKDPEGVVREEHQQENRRPRTESLVAGSDSASDSGSEAEARPVKKVEVEKSERVVLRKDKKPIEKASESSEDEGSVHFRVEAGAGPSYNAGRSMGYQGNNWVPNYNAKRAKGFWNSGQRTDPIQVFEGGASGKGKGVGAWNAKGKASGGENRNTEEQTKQ</sequence>